<accession>A0A239U0V7</accession>
<evidence type="ECO:0000313" key="2">
    <source>
        <dbReference type="Proteomes" id="UP000321736"/>
    </source>
</evidence>
<organism evidence="1 2">
    <name type="scientific">Staphylococcus piscifermentans</name>
    <dbReference type="NCBI Taxonomy" id="70258"/>
    <lineage>
        <taxon>Bacteria</taxon>
        <taxon>Bacillati</taxon>
        <taxon>Bacillota</taxon>
        <taxon>Bacilli</taxon>
        <taxon>Bacillales</taxon>
        <taxon>Staphylococcaceae</taxon>
        <taxon>Staphylococcus</taxon>
    </lineage>
</organism>
<dbReference type="RefSeq" id="WP_095104859.1">
    <property type="nucleotide sequence ID" value="NZ_BKAR01000005.1"/>
</dbReference>
<dbReference type="AlphaFoldDB" id="A0A239U0V7"/>
<keyword evidence="2" id="KW-1185">Reference proteome</keyword>
<proteinExistence type="predicted"/>
<evidence type="ECO:0000313" key="1">
    <source>
        <dbReference type="EMBL" id="GEP84085.1"/>
    </source>
</evidence>
<name>A0A239U0V7_9STAP</name>
<dbReference type="EMBL" id="BKAR01000005">
    <property type="protein sequence ID" value="GEP84085.1"/>
    <property type="molecule type" value="Genomic_DNA"/>
</dbReference>
<reference evidence="1 2" key="1">
    <citation type="submission" date="2019-07" db="EMBL/GenBank/DDBJ databases">
        <title>Whole genome shotgun sequence of Staphylococcus piscifermentans NBRC 109625.</title>
        <authorList>
            <person name="Hosoyama A."/>
            <person name="Uohara A."/>
            <person name="Ohji S."/>
            <person name="Ichikawa N."/>
        </authorList>
    </citation>
    <scope>NUCLEOTIDE SEQUENCE [LARGE SCALE GENOMIC DNA]</scope>
    <source>
        <strain evidence="1 2">NBRC 109625</strain>
    </source>
</reference>
<dbReference type="Proteomes" id="UP000321736">
    <property type="component" value="Unassembled WGS sequence"/>
</dbReference>
<sequence>MTILSLILLVLLVGLLFRVGLSILRFLIKAGILVLIIYLAYQGVLWIMQYLQSHPL</sequence>
<gene>
    <name evidence="1" type="ORF">SPI02_06700</name>
</gene>
<comment type="caution">
    <text evidence="1">The sequence shown here is derived from an EMBL/GenBank/DDBJ whole genome shotgun (WGS) entry which is preliminary data.</text>
</comment>
<protein>
    <submittedName>
        <fullName evidence="1">Uncharacterized protein</fullName>
    </submittedName>
</protein>